<accession>A0A0B7GQG0</accession>
<dbReference type="RefSeq" id="WP_072073933.1">
    <property type="nucleotide sequence ID" value="NZ_CDMW01000001.1"/>
</dbReference>
<sequence length="229" mass="27213">MIELDEFIYFDDNELIERFKELISPDNEKYYHNKTLNKEFQLIRRYLDNQGYKIKQFPNALKTPSTLYDFAYNKIRSHIQIERGCLGTVSWDERRILIFGLDILKDGIILQPVPDDLQTIIKKISLRDATWEQQTDDEKLRTIAEVIENLMKLSNGKFLLVDESDFYGLFTEEQLKNFRKQLQVFRHSHKQALEERESEFDESRKNFLIHLGIVILIRLNEITKGAVHG</sequence>
<dbReference type="AlphaFoldDB" id="A0A0B7GQG0"/>
<protein>
    <submittedName>
        <fullName evidence="1">Uncharacterized protein</fullName>
    </submittedName>
</protein>
<organism evidence="1 2">
    <name type="scientific">Streptococcus sanguinis</name>
    <dbReference type="NCBI Taxonomy" id="1305"/>
    <lineage>
        <taxon>Bacteria</taxon>
        <taxon>Bacillati</taxon>
        <taxon>Bacillota</taxon>
        <taxon>Bacilli</taxon>
        <taxon>Lactobacillales</taxon>
        <taxon>Streptococcaceae</taxon>
        <taxon>Streptococcus</taxon>
    </lineage>
</organism>
<dbReference type="Proteomes" id="UP000183504">
    <property type="component" value="Unassembled WGS sequence"/>
</dbReference>
<name>A0A0B7GQG0_STRSA</name>
<gene>
    <name evidence="1" type="ORF">SSV_0984</name>
</gene>
<dbReference type="EMBL" id="CDMW01000001">
    <property type="protein sequence ID" value="CEL90284.1"/>
    <property type="molecule type" value="Genomic_DNA"/>
</dbReference>
<proteinExistence type="predicted"/>
<evidence type="ECO:0000313" key="2">
    <source>
        <dbReference type="Proteomes" id="UP000183504"/>
    </source>
</evidence>
<evidence type="ECO:0000313" key="1">
    <source>
        <dbReference type="EMBL" id="CEL90284.1"/>
    </source>
</evidence>
<reference evidence="1 2" key="1">
    <citation type="submission" date="2015-01" db="EMBL/GenBank/DDBJ databases">
        <authorList>
            <person name="Pelicic Vladimir"/>
        </authorList>
    </citation>
    <scope>NUCLEOTIDE SEQUENCE [LARGE SCALE GENOMIC DNA]</scope>
    <source>
        <strain evidence="1 2">2908</strain>
    </source>
</reference>